<dbReference type="Gene3D" id="3.30.710.10">
    <property type="entry name" value="Potassium Channel Kv1.1, Chain A"/>
    <property type="match status" value="2"/>
</dbReference>
<dbReference type="OrthoDB" id="2414723at2759"/>
<dbReference type="AlphaFoldDB" id="G8BR77"/>
<dbReference type="KEGG" id="tpf:TPHA_0C00970"/>
<sequence>MLEEGTQDLLPVDNIYNIQIGTQTFKISGLSLNSDAPSFFTDYFIGKADKADQVMFVDRSANVFEKIYLHLQGYAIRVDNEMEYSLLFSDAVYYHLPKLLNFLIESDSFFTNISGESFRIPKNLFSRKGDSPNYFHMTSIVDNINYKNYYERSVAERRPLIIPAHFVSRSPEYFKDLLSLLTGASIKMNDERRESLIKECRYYMLLNLEQRLIKSKIIFNPLTNCEDIILNLSDLKKNGVELDAIQTSKVNSESTTPTTENEHDRCSDERSLKRARLNKNAETEKLWHIIEYKRPYLDDDKRSLIFQINTSETSIYINLDKKVIHLVMVGETKKQFEQVFGPALDKAGVPLTDYKMRVPFSKFKTPEILALPACFTMCKLLVNDSDCPCISTLITDLGKNQDIPWDKKRERIVDLTNMNELSCSNGLRVSCNKSLWKLGVNKDKLIVLGVRAQVYSNNKEFCKSIDFL</sequence>
<dbReference type="GeneID" id="11533662"/>
<feature type="domain" description="Potassium channel tetramerisation-type BTB" evidence="2">
    <location>
        <begin position="18"/>
        <end position="99"/>
    </location>
</feature>
<feature type="region of interest" description="Disordered" evidence="1">
    <location>
        <begin position="249"/>
        <end position="268"/>
    </location>
</feature>
<gene>
    <name evidence="3" type="primary">TPHA0C00970</name>
    <name evidence="3" type="ordered locus">TPHA_0C00970</name>
</gene>
<dbReference type="PANTHER" id="PTHR31758:SF2">
    <property type="entry name" value="BTB_POZ DOMAIN-CONTAINING PROTEIN YLR108C"/>
    <property type="match status" value="1"/>
</dbReference>
<dbReference type="InterPro" id="IPR011333">
    <property type="entry name" value="SKP1/BTB/POZ_sf"/>
</dbReference>
<dbReference type="Proteomes" id="UP000005666">
    <property type="component" value="Chromosome 3"/>
</dbReference>
<dbReference type="GO" id="GO:0051260">
    <property type="term" value="P:protein homooligomerization"/>
    <property type="evidence" value="ECO:0007669"/>
    <property type="project" value="InterPro"/>
</dbReference>
<dbReference type="Pfam" id="PF02214">
    <property type="entry name" value="BTB_2"/>
    <property type="match status" value="1"/>
</dbReference>
<dbReference type="HOGENOM" id="CLU_017395_2_1_1"/>
<keyword evidence="4" id="KW-1185">Reference proteome</keyword>
<evidence type="ECO:0000313" key="4">
    <source>
        <dbReference type="Proteomes" id="UP000005666"/>
    </source>
</evidence>
<evidence type="ECO:0000313" key="3">
    <source>
        <dbReference type="EMBL" id="CCE62253.1"/>
    </source>
</evidence>
<dbReference type="eggNOG" id="ENOG502QRM9">
    <property type="taxonomic scope" value="Eukaryota"/>
</dbReference>
<dbReference type="RefSeq" id="XP_003684687.1">
    <property type="nucleotide sequence ID" value="XM_003684639.1"/>
</dbReference>
<reference evidence="3 4" key="1">
    <citation type="journal article" date="2011" name="Proc. Natl. Acad. Sci. U.S.A.">
        <title>Evolutionary erosion of yeast sex chromosomes by mating-type switching accidents.</title>
        <authorList>
            <person name="Gordon J.L."/>
            <person name="Armisen D."/>
            <person name="Proux-Wera E."/>
            <person name="Oheigeartaigh S.S."/>
            <person name="Byrne K.P."/>
            <person name="Wolfe K.H."/>
        </authorList>
    </citation>
    <scope>NUCLEOTIDE SEQUENCE [LARGE SCALE GENOMIC DNA]</scope>
    <source>
        <strain evidence="4">ATCC 24235 / CBS 4417 / NBRC 1672 / NRRL Y-8282 / UCD 70-5</strain>
    </source>
</reference>
<dbReference type="OMA" id="QYTMLFA"/>
<evidence type="ECO:0000256" key="1">
    <source>
        <dbReference type="SAM" id="MobiDB-lite"/>
    </source>
</evidence>
<evidence type="ECO:0000259" key="2">
    <source>
        <dbReference type="Pfam" id="PF02214"/>
    </source>
</evidence>
<dbReference type="STRING" id="1071381.G8BR77"/>
<dbReference type="EMBL" id="HE612858">
    <property type="protein sequence ID" value="CCE62253.1"/>
    <property type="molecule type" value="Genomic_DNA"/>
</dbReference>
<dbReference type="SUPFAM" id="SSF54695">
    <property type="entry name" value="POZ domain"/>
    <property type="match status" value="2"/>
</dbReference>
<dbReference type="InterPro" id="IPR003131">
    <property type="entry name" value="T1-type_BTB"/>
</dbReference>
<accession>G8BR77</accession>
<organism evidence="3 4">
    <name type="scientific">Tetrapisispora phaffii (strain ATCC 24235 / CBS 4417 / NBRC 1672 / NRRL Y-8282 / UCD 70-5)</name>
    <name type="common">Yeast</name>
    <name type="synonym">Fabospora phaffii</name>
    <dbReference type="NCBI Taxonomy" id="1071381"/>
    <lineage>
        <taxon>Eukaryota</taxon>
        <taxon>Fungi</taxon>
        <taxon>Dikarya</taxon>
        <taxon>Ascomycota</taxon>
        <taxon>Saccharomycotina</taxon>
        <taxon>Saccharomycetes</taxon>
        <taxon>Saccharomycetales</taxon>
        <taxon>Saccharomycetaceae</taxon>
        <taxon>Tetrapisispora</taxon>
    </lineage>
</organism>
<dbReference type="PANTHER" id="PTHR31758">
    <property type="entry name" value="BTB/POZ DOMAIN-CONTAINING PROTEIN YLR108C"/>
    <property type="match status" value="1"/>
</dbReference>
<protein>
    <recommendedName>
        <fullName evidence="2">Potassium channel tetramerisation-type BTB domain-containing protein</fullName>
    </recommendedName>
</protein>
<proteinExistence type="predicted"/>
<name>G8BR77_TETPH</name>